<gene>
    <name evidence="1" type="ORF">GGI48_07010</name>
</gene>
<dbReference type="EMBL" id="CP060201">
    <property type="protein sequence ID" value="QNH80607.1"/>
    <property type="molecule type" value="Genomic_DNA"/>
</dbReference>
<dbReference type="InterPro" id="IPR058702">
    <property type="entry name" value="MafI2-like"/>
</dbReference>
<sequence>MQALLGAISPNFRAVSIDFSRGLDVRFFLGRDLIEDTNEIEDVITEFDSLIMGIKALSVRYSIEVGDGRMDFSGDDVIPVYIRRE</sequence>
<accession>A0A7G8YVI2</accession>
<proteinExistence type="predicted"/>
<dbReference type="AlphaFoldDB" id="A0A7G8YVI2"/>
<evidence type="ECO:0000313" key="1">
    <source>
        <dbReference type="EMBL" id="QNH80607.1"/>
    </source>
</evidence>
<organism evidence="1 2">
    <name type="scientific">Pseudomonas protegens</name>
    <dbReference type="NCBI Taxonomy" id="380021"/>
    <lineage>
        <taxon>Bacteria</taxon>
        <taxon>Pseudomonadati</taxon>
        <taxon>Pseudomonadota</taxon>
        <taxon>Gammaproteobacteria</taxon>
        <taxon>Pseudomonadales</taxon>
        <taxon>Pseudomonadaceae</taxon>
        <taxon>Pseudomonas</taxon>
    </lineage>
</organism>
<name>A0A7G8YVI2_9PSED</name>
<dbReference type="Proteomes" id="UP000515277">
    <property type="component" value="Chromosome"/>
</dbReference>
<protein>
    <submittedName>
        <fullName evidence="1">Uncharacterized protein</fullName>
    </submittedName>
</protein>
<dbReference type="Pfam" id="PF26541">
    <property type="entry name" value="MafI2"/>
    <property type="match status" value="1"/>
</dbReference>
<reference evidence="2" key="1">
    <citation type="journal article" date="2020" name="Microbiol. Resour. Announc.">
        <title>Complete genome sequences of four natural Pseudomonas isolates that catabolize a wide range of aromatic compounds relevant to lignin valorization.</title>
        <authorList>
            <person name="Hatmaker E.A."/>
            <person name="Presley G."/>
            <person name="Cannon O."/>
            <person name="Guss A.M."/>
            <person name="Elkins J.G."/>
        </authorList>
    </citation>
    <scope>NUCLEOTIDE SEQUENCE [LARGE SCALE GENOMIC DNA]</scope>
    <source>
        <strain evidence="2">H1F5C</strain>
    </source>
</reference>
<evidence type="ECO:0000313" key="2">
    <source>
        <dbReference type="Proteomes" id="UP000515277"/>
    </source>
</evidence>